<sequence length="273" mass="30915">MAQRLTQKISSLSEVINDYENYFFDMDGVFWVGEDKIQTAVDQVNNLQKNNKNVFFITNNSSRSRQTYVERLQKFGIKTELKNVFSASSIVADYLVKKHPEVQKAYVVGMQGICEELQLKNVDYQFSDIHNNNDEVTVQEFKEMQPDKDIGAVIIGIDYHFNYRKLCYASLCIQQGALFLATNPDTHIMIGGRKMPGGGTGVNALATAVQQEPILTGKPNRFIVDMLIQDYNLQREQCIMIGDNMDTDIKLGENSDISSLLVLTGNNYKLVLN</sequence>
<gene>
    <name evidence="5" type="ORF">PPERSA_09650</name>
</gene>
<accession>A0A0V0R7G0</accession>
<comment type="cofactor">
    <cofactor evidence="4">
        <name>Mg(2+)</name>
        <dbReference type="ChEBI" id="CHEBI:18420"/>
    </cofactor>
    <text evidence="4">Divalent metal ions. Mg(2+) is the most effective.</text>
</comment>
<evidence type="ECO:0000256" key="2">
    <source>
        <dbReference type="PIRSR" id="PIRSR000915-1"/>
    </source>
</evidence>
<dbReference type="PANTHER" id="PTHR19288:SF46">
    <property type="entry name" value="HALOACID DEHALOGENASE-LIKE HYDROLASE DOMAIN-CONTAINING PROTEIN 2"/>
    <property type="match status" value="1"/>
</dbReference>
<dbReference type="EMBL" id="LDAU01000032">
    <property type="protein sequence ID" value="KRX10266.1"/>
    <property type="molecule type" value="Genomic_DNA"/>
</dbReference>
<proteinExistence type="predicted"/>
<protein>
    <submittedName>
        <fullName evidence="5">HAD-like domain</fullName>
    </submittedName>
</protein>
<feature type="binding site" evidence="4">
    <location>
        <position position="243"/>
    </location>
    <ligand>
        <name>Mg(2+)</name>
        <dbReference type="ChEBI" id="CHEBI:18420"/>
    </ligand>
</feature>
<feature type="active site" description="Nucleophile" evidence="2">
    <location>
        <position position="25"/>
    </location>
</feature>
<dbReference type="Gene3D" id="3.40.50.1000">
    <property type="entry name" value="HAD superfamily/HAD-like"/>
    <property type="match status" value="2"/>
</dbReference>
<keyword evidence="4" id="KW-0479">Metal-binding</keyword>
<dbReference type="PIRSF" id="PIRSF000915">
    <property type="entry name" value="PGP-type_phosphatase"/>
    <property type="match status" value="1"/>
</dbReference>
<name>A0A0V0R7G0_PSEPJ</name>
<organism evidence="5 6">
    <name type="scientific">Pseudocohnilembus persalinus</name>
    <name type="common">Ciliate</name>
    <dbReference type="NCBI Taxonomy" id="266149"/>
    <lineage>
        <taxon>Eukaryota</taxon>
        <taxon>Sar</taxon>
        <taxon>Alveolata</taxon>
        <taxon>Ciliophora</taxon>
        <taxon>Intramacronucleata</taxon>
        <taxon>Oligohymenophorea</taxon>
        <taxon>Scuticociliatia</taxon>
        <taxon>Philasterida</taxon>
        <taxon>Pseudocohnilembidae</taxon>
        <taxon>Pseudocohnilembus</taxon>
    </lineage>
</organism>
<dbReference type="PANTHER" id="PTHR19288">
    <property type="entry name" value="4-NITROPHENYLPHOSPHATASE-RELATED"/>
    <property type="match status" value="1"/>
</dbReference>
<dbReference type="FunCoup" id="A0A0V0R7G0">
    <property type="interactions" value="40"/>
</dbReference>
<dbReference type="InterPro" id="IPR023214">
    <property type="entry name" value="HAD_sf"/>
</dbReference>
<dbReference type="OrthoDB" id="413953at2759"/>
<evidence type="ECO:0000256" key="4">
    <source>
        <dbReference type="PIRSR" id="PIRSR000915-3"/>
    </source>
</evidence>
<evidence type="ECO:0000256" key="1">
    <source>
        <dbReference type="ARBA" id="ARBA00022801"/>
    </source>
</evidence>
<dbReference type="NCBIfam" id="TIGR01460">
    <property type="entry name" value="HAD-SF-IIA"/>
    <property type="match status" value="1"/>
</dbReference>
<dbReference type="Pfam" id="PF13242">
    <property type="entry name" value="Hydrolase_like"/>
    <property type="match status" value="1"/>
</dbReference>
<evidence type="ECO:0000256" key="3">
    <source>
        <dbReference type="PIRSR" id="PIRSR000915-2"/>
    </source>
</evidence>
<dbReference type="NCBIfam" id="TIGR01452">
    <property type="entry name" value="PGP_euk"/>
    <property type="match status" value="1"/>
</dbReference>
<evidence type="ECO:0000313" key="5">
    <source>
        <dbReference type="EMBL" id="KRX10266.1"/>
    </source>
</evidence>
<dbReference type="SUPFAM" id="SSF56784">
    <property type="entry name" value="HAD-like"/>
    <property type="match status" value="1"/>
</dbReference>
<dbReference type="OMA" id="PPMHRET"/>
<dbReference type="InterPro" id="IPR006349">
    <property type="entry name" value="PGP_euk"/>
</dbReference>
<feature type="binding site" evidence="4">
    <location>
        <position position="27"/>
    </location>
    <ligand>
        <name>Mg(2+)</name>
        <dbReference type="ChEBI" id="CHEBI:18420"/>
    </ligand>
</feature>
<comment type="caution">
    <text evidence="5">The sequence shown here is derived from an EMBL/GenBank/DDBJ whole genome shotgun (WGS) entry which is preliminary data.</text>
</comment>
<keyword evidence="4" id="KW-0460">Magnesium</keyword>
<dbReference type="GO" id="GO:0016791">
    <property type="term" value="F:phosphatase activity"/>
    <property type="evidence" value="ECO:0007669"/>
    <property type="project" value="InterPro"/>
</dbReference>
<dbReference type="InParanoid" id="A0A0V0R7G0"/>
<dbReference type="InterPro" id="IPR006357">
    <property type="entry name" value="HAD-SF_hydro_IIA"/>
</dbReference>
<dbReference type="Pfam" id="PF13344">
    <property type="entry name" value="Hydrolase_6"/>
    <property type="match status" value="1"/>
</dbReference>
<evidence type="ECO:0000313" key="6">
    <source>
        <dbReference type="Proteomes" id="UP000054937"/>
    </source>
</evidence>
<dbReference type="GO" id="GO:0005737">
    <property type="term" value="C:cytoplasm"/>
    <property type="evidence" value="ECO:0007669"/>
    <property type="project" value="TreeGrafter"/>
</dbReference>
<feature type="binding site" evidence="3">
    <location>
        <position position="218"/>
    </location>
    <ligand>
        <name>substrate</name>
    </ligand>
</feature>
<keyword evidence="6" id="KW-1185">Reference proteome</keyword>
<dbReference type="AlphaFoldDB" id="A0A0V0R7G0"/>
<feature type="binding site" evidence="4">
    <location>
        <position position="25"/>
    </location>
    <ligand>
        <name>Mg(2+)</name>
        <dbReference type="ChEBI" id="CHEBI:18420"/>
    </ligand>
</feature>
<keyword evidence="1" id="KW-0378">Hydrolase</keyword>
<feature type="active site" description="Proton donor" evidence="2">
    <location>
        <position position="27"/>
    </location>
</feature>
<dbReference type="GO" id="GO:0046872">
    <property type="term" value="F:metal ion binding"/>
    <property type="evidence" value="ECO:0007669"/>
    <property type="project" value="UniProtKB-KW"/>
</dbReference>
<dbReference type="Proteomes" id="UP000054937">
    <property type="component" value="Unassembled WGS sequence"/>
</dbReference>
<dbReference type="InterPro" id="IPR036412">
    <property type="entry name" value="HAD-like_sf"/>
</dbReference>
<reference evidence="5 6" key="1">
    <citation type="journal article" date="2015" name="Sci. Rep.">
        <title>Genome of the facultative scuticociliatosis pathogen Pseudocohnilembus persalinus provides insight into its virulence through horizontal gene transfer.</title>
        <authorList>
            <person name="Xiong J."/>
            <person name="Wang G."/>
            <person name="Cheng J."/>
            <person name="Tian M."/>
            <person name="Pan X."/>
            <person name="Warren A."/>
            <person name="Jiang C."/>
            <person name="Yuan D."/>
            <person name="Miao W."/>
        </authorList>
    </citation>
    <scope>NUCLEOTIDE SEQUENCE [LARGE SCALE GENOMIC DNA]</scope>
    <source>
        <strain evidence="5">36N120E</strain>
    </source>
</reference>